<evidence type="ECO:0000256" key="3">
    <source>
        <dbReference type="ARBA" id="ARBA00022884"/>
    </source>
</evidence>
<dbReference type="AlphaFoldDB" id="A0AAV5AMI2"/>
<dbReference type="Gene3D" id="3.30.460.10">
    <property type="entry name" value="Beta Polymerase, domain 2"/>
    <property type="match status" value="1"/>
</dbReference>
<evidence type="ECO:0000256" key="2">
    <source>
        <dbReference type="ARBA" id="ARBA00022679"/>
    </source>
</evidence>
<dbReference type="PANTHER" id="PTHR13734">
    <property type="entry name" value="TRNA-NUCLEOTIDYLTRANSFERASE"/>
    <property type="match status" value="1"/>
</dbReference>
<evidence type="ECO:0000256" key="1">
    <source>
        <dbReference type="ARBA" id="ARBA00007265"/>
    </source>
</evidence>
<dbReference type="GO" id="GO:0003723">
    <property type="term" value="F:RNA binding"/>
    <property type="evidence" value="ECO:0007669"/>
    <property type="project" value="UniProtKB-KW"/>
</dbReference>
<dbReference type="EMBL" id="BPWL01000009">
    <property type="protein sequence ID" value="GJJ13929.1"/>
    <property type="molecule type" value="Genomic_DNA"/>
</dbReference>
<name>A0AAV5AMI2_9AGAM</name>
<evidence type="ECO:0000256" key="4">
    <source>
        <dbReference type="RuleBase" id="RU003953"/>
    </source>
</evidence>
<dbReference type="GO" id="GO:0001680">
    <property type="term" value="P:tRNA 3'-terminal CCA addition"/>
    <property type="evidence" value="ECO:0007669"/>
    <property type="project" value="UniProtKB-ARBA"/>
</dbReference>
<gene>
    <name evidence="6" type="ORF">Clacol_008186</name>
</gene>
<keyword evidence="7" id="KW-1185">Reference proteome</keyword>
<dbReference type="SUPFAM" id="SSF81891">
    <property type="entry name" value="Poly A polymerase C-terminal region-like"/>
    <property type="match status" value="1"/>
</dbReference>
<evidence type="ECO:0000313" key="7">
    <source>
        <dbReference type="Proteomes" id="UP001050691"/>
    </source>
</evidence>
<evidence type="ECO:0000259" key="5">
    <source>
        <dbReference type="Pfam" id="PF01743"/>
    </source>
</evidence>
<dbReference type="Gene3D" id="1.10.246.80">
    <property type="match status" value="1"/>
</dbReference>
<protein>
    <recommendedName>
        <fullName evidence="5">Poly A polymerase head domain-containing protein</fullName>
    </recommendedName>
</protein>
<dbReference type="Proteomes" id="UP001050691">
    <property type="component" value="Unassembled WGS sequence"/>
</dbReference>
<dbReference type="Pfam" id="PF01743">
    <property type="entry name" value="PolyA_pol"/>
    <property type="match status" value="1"/>
</dbReference>
<reference evidence="6" key="1">
    <citation type="submission" date="2021-10" db="EMBL/GenBank/DDBJ databases">
        <title>De novo Genome Assembly of Clathrus columnatus (Basidiomycota, Fungi) Using Illumina and Nanopore Sequence Data.</title>
        <authorList>
            <person name="Ogiso-Tanaka E."/>
            <person name="Itagaki H."/>
            <person name="Hosoya T."/>
            <person name="Hosaka K."/>
        </authorList>
    </citation>
    <scope>NUCLEOTIDE SEQUENCE</scope>
    <source>
        <strain evidence="6">MO-923</strain>
    </source>
</reference>
<dbReference type="SUPFAM" id="SSF81301">
    <property type="entry name" value="Nucleotidyltransferase"/>
    <property type="match status" value="1"/>
</dbReference>
<organism evidence="6 7">
    <name type="scientific">Clathrus columnatus</name>
    <dbReference type="NCBI Taxonomy" id="1419009"/>
    <lineage>
        <taxon>Eukaryota</taxon>
        <taxon>Fungi</taxon>
        <taxon>Dikarya</taxon>
        <taxon>Basidiomycota</taxon>
        <taxon>Agaricomycotina</taxon>
        <taxon>Agaricomycetes</taxon>
        <taxon>Phallomycetidae</taxon>
        <taxon>Phallales</taxon>
        <taxon>Clathraceae</taxon>
        <taxon>Clathrus</taxon>
    </lineage>
</organism>
<comment type="caution">
    <text evidence="6">The sequence shown here is derived from an EMBL/GenBank/DDBJ whole genome shotgun (WGS) entry which is preliminary data.</text>
</comment>
<comment type="similarity">
    <text evidence="1 4">Belongs to the tRNA nucleotidyltransferase/poly(A) polymerase family.</text>
</comment>
<dbReference type="Gene3D" id="1.10.3090.10">
    <property type="entry name" value="cca-adding enzyme, domain 2"/>
    <property type="match status" value="1"/>
</dbReference>
<dbReference type="GO" id="GO:0052927">
    <property type="term" value="F:CC tRNA cytidylyltransferase activity"/>
    <property type="evidence" value="ECO:0007669"/>
    <property type="project" value="TreeGrafter"/>
</dbReference>
<accession>A0AAV5AMI2</accession>
<proteinExistence type="inferred from homology"/>
<sequence length="504" mass="57017">MTNRRVVFFKSENPEIQLSDTEDQLCSLLVEFTRILPQAVECCIAGGWVRDKSKNLSCTRVTKVESRADQSKHLETAKLGVLGLDLDFVNLRSEEYTSGSRIPAKVEFGTKLEDTLRRDITINALLYNVHTRSVEDHTKKGIPDLRAGIIRTPLSPKRTFLDDPLRVLRCIRFASRFSFKLVPELVEAARDEEVQRALDSKITRERIGEEIYKMIKGPDPLRAVQLIHALSLYRSIFTPPSSFVPSENPFNHQTGLAAVWKTVTPHSSLLQHTRSSASIQGRLFLASALTPFKDSFYTQKNKQKPLIEACLRDGLKLGVQDHLLDGIPVLFKGAKLISDFELKKLDGLPGERAALGLLLRQQYIHSPIFDAHWTSTILFSLVQELAPLWKPNNDRDLLDPLNVGFIENEIHAFNIIQRYNALIIKAEELDLIKTLDMPHLLNGHDLTSLLGRRPGPWVGDVLSKVMEWQLKNPGGNKAECESWIKLVITEEDLSENRKAKKAKV</sequence>
<evidence type="ECO:0000313" key="6">
    <source>
        <dbReference type="EMBL" id="GJJ13929.1"/>
    </source>
</evidence>
<dbReference type="GO" id="GO:0052929">
    <property type="term" value="F:ATP:3'-cytidine-cytidine-tRNA adenylyltransferase activity"/>
    <property type="evidence" value="ECO:0007669"/>
    <property type="project" value="TreeGrafter"/>
</dbReference>
<dbReference type="InterPro" id="IPR043519">
    <property type="entry name" value="NT_sf"/>
</dbReference>
<dbReference type="InterPro" id="IPR002646">
    <property type="entry name" value="PolA_pol_head_dom"/>
</dbReference>
<dbReference type="PANTHER" id="PTHR13734:SF5">
    <property type="entry name" value="CCA TRNA NUCLEOTIDYLTRANSFERASE, MITOCHONDRIAL"/>
    <property type="match status" value="1"/>
</dbReference>
<keyword evidence="2 4" id="KW-0808">Transferase</keyword>
<keyword evidence="3 4" id="KW-0694">RNA-binding</keyword>
<feature type="domain" description="Poly A polymerase head" evidence="5">
    <location>
        <begin position="71"/>
        <end position="151"/>
    </location>
</feature>